<dbReference type="GO" id="GO:0043657">
    <property type="term" value="C:host cell"/>
    <property type="evidence" value="ECO:0007669"/>
    <property type="project" value="GOC"/>
</dbReference>
<keyword evidence="14" id="KW-1160">Virus entry into host cell</keyword>
<dbReference type="Proteomes" id="UP000830294">
    <property type="component" value="Segment"/>
</dbReference>
<evidence type="ECO:0000256" key="15">
    <source>
        <dbReference type="ARBA" id="ARBA00046863"/>
    </source>
</evidence>
<evidence type="ECO:0000256" key="2">
    <source>
        <dbReference type="ARBA" id="ARBA00004328"/>
    </source>
</evidence>
<evidence type="ECO:0000256" key="4">
    <source>
        <dbReference type="ARBA" id="ARBA00022431"/>
    </source>
</evidence>
<evidence type="ECO:0000313" key="16">
    <source>
        <dbReference type="EMBL" id="QNJ47557.1"/>
    </source>
</evidence>
<sequence length="273" mass="31279">MRCRNLHPRAPRKKMAWTYRSRRYSSRTVRRSFRRRRVAGSRYRRRYRRGRRSRKTTSAYVTLTQNAQWTLFTDTGVDPNVVRKWNAFVFSPASVPGFMDYQATYSHFRILKCKIYMARTIGGNTGSSFNYLTVGSRPFAAVQAPGNQSSGPTDLVPPQLETDLRQAKWQKIRNPSTISQVVPIGFHPYTMVQTNGPSTVGLPNRMWQRVWEAKRWMPFTWAQAPGYNLGPGGIAFYGPYVVVDGYDGDIPGAFSGKAVECTLRLTVQFRGQR</sequence>
<evidence type="ECO:0000256" key="3">
    <source>
        <dbReference type="ARBA" id="ARBA00010301"/>
    </source>
</evidence>
<dbReference type="GO" id="GO:0019062">
    <property type="term" value="P:virion attachment to host cell"/>
    <property type="evidence" value="ECO:0007669"/>
    <property type="project" value="UniProtKB-KW"/>
</dbReference>
<keyword evidence="12" id="KW-1164">Virus endocytosis by host</keyword>
<dbReference type="EMBL" id="MT293429">
    <property type="protein sequence ID" value="QNJ47557.1"/>
    <property type="molecule type" value="Genomic_DNA"/>
</dbReference>
<proteinExistence type="inferred from homology"/>
<comment type="similarity">
    <text evidence="3">Belongs to the circoviridae capsid protein family.</text>
</comment>
<protein>
    <submittedName>
        <fullName evidence="16">Capsid protein</fullName>
    </submittedName>
</protein>
<accession>A0AAE7JEU2</accession>
<evidence type="ECO:0000256" key="13">
    <source>
        <dbReference type="ARBA" id="ARBA00023125"/>
    </source>
</evidence>
<keyword evidence="7" id="KW-1048">Host nucleus</keyword>
<keyword evidence="10" id="KW-1161">Viral attachment to host cell</keyword>
<dbReference type="GO" id="GO:0075732">
    <property type="term" value="P:viral penetration into host nucleus"/>
    <property type="evidence" value="ECO:0007669"/>
    <property type="project" value="UniProtKB-KW"/>
</dbReference>
<evidence type="ECO:0000313" key="17">
    <source>
        <dbReference type="Proteomes" id="UP000830294"/>
    </source>
</evidence>
<dbReference type="InterPro" id="IPR003383">
    <property type="entry name" value="Circovirus_capsid"/>
</dbReference>
<dbReference type="GO" id="GO:0003677">
    <property type="term" value="F:DNA binding"/>
    <property type="evidence" value="ECO:0007669"/>
    <property type="project" value="UniProtKB-KW"/>
</dbReference>
<dbReference type="GO" id="GO:0042025">
    <property type="term" value="C:host cell nucleus"/>
    <property type="evidence" value="ECO:0007669"/>
    <property type="project" value="UniProtKB-SubCell"/>
</dbReference>
<keyword evidence="13" id="KW-0238">DNA-binding</keyword>
<dbReference type="GO" id="GO:0039615">
    <property type="term" value="C:T=1 icosahedral viral capsid"/>
    <property type="evidence" value="ECO:0007669"/>
    <property type="project" value="UniProtKB-KW"/>
</dbReference>
<dbReference type="KEGG" id="vg:80539249"/>
<dbReference type="GeneID" id="80539249"/>
<evidence type="ECO:0000256" key="12">
    <source>
        <dbReference type="ARBA" id="ARBA00022890"/>
    </source>
</evidence>
<keyword evidence="6" id="KW-0167">Capsid protein</keyword>
<evidence type="ECO:0000256" key="14">
    <source>
        <dbReference type="ARBA" id="ARBA00023296"/>
    </source>
</evidence>
<evidence type="ECO:0000256" key="6">
    <source>
        <dbReference type="ARBA" id="ARBA00022561"/>
    </source>
</evidence>
<keyword evidence="5" id="KW-1163">Viral penetration into host nucleus</keyword>
<comment type="subcellular location">
    <subcellularLocation>
        <location evidence="1">Host nucleus</location>
    </subcellularLocation>
    <subcellularLocation>
        <location evidence="2">Virion</location>
    </subcellularLocation>
</comment>
<name>A0AAE7JEU2_9VIRU</name>
<keyword evidence="4" id="KW-1140">T=1 icosahedral capsid protein</keyword>
<organism evidence="16 17">
    <name type="scientific">Giardia-associated CRESS DNA virus 4</name>
    <dbReference type="NCBI Taxonomy" id="2766568"/>
    <lineage>
        <taxon>Viruses</taxon>
        <taxon>Monodnaviria</taxon>
        <taxon>Shotokuvirae</taxon>
        <taxon>Cressdnaviricota</taxon>
        <taxon>Arfiviricetes</taxon>
        <taxon>Cirlivirales</taxon>
        <taxon>Vilyaviridae</taxon>
        <taxon>Andurilvirus</taxon>
        <taxon>Andurilvirus finwe</taxon>
    </lineage>
</organism>
<keyword evidence="11" id="KW-0946">Virion</keyword>
<dbReference type="GO" id="GO:0075509">
    <property type="term" value="P:endocytosis involved in viral entry into host cell"/>
    <property type="evidence" value="ECO:0007669"/>
    <property type="project" value="UniProtKB-KW"/>
</dbReference>
<keyword evidence="9" id="KW-1162">Viral penetration into host cytoplasm</keyword>
<evidence type="ECO:0000256" key="10">
    <source>
        <dbReference type="ARBA" id="ARBA00022804"/>
    </source>
</evidence>
<keyword evidence="17" id="KW-1185">Reference proteome</keyword>
<evidence type="ECO:0000256" key="7">
    <source>
        <dbReference type="ARBA" id="ARBA00022562"/>
    </source>
</evidence>
<evidence type="ECO:0000256" key="11">
    <source>
        <dbReference type="ARBA" id="ARBA00022844"/>
    </source>
</evidence>
<reference evidence="16" key="1">
    <citation type="journal article" date="2020" name="Nat. Commun.">
        <title>Entamoeba and Giardia parasites implicated as hosts of CRESS viruses.</title>
        <authorList>
            <person name="Kinsella C.M."/>
            <person name="Bart A."/>
            <person name="Deijs M."/>
            <person name="Broekhuizen P."/>
            <person name="Kaczorowska J."/>
            <person name="Jebbink M.F."/>
            <person name="van Gool T."/>
            <person name="Cotten M."/>
            <person name="van der Hoek L."/>
        </authorList>
    </citation>
    <scope>NUCLEOTIDE SEQUENCE</scope>
    <source>
        <strain evidence="16">84-AMS-01</strain>
    </source>
</reference>
<dbReference type="RefSeq" id="YP_010800620.1">
    <property type="nucleotide sequence ID" value="NC_076894.1"/>
</dbReference>
<evidence type="ECO:0000256" key="1">
    <source>
        <dbReference type="ARBA" id="ARBA00004147"/>
    </source>
</evidence>
<dbReference type="GO" id="GO:0019069">
    <property type="term" value="P:viral capsid assembly"/>
    <property type="evidence" value="ECO:0007669"/>
    <property type="project" value="InterPro"/>
</dbReference>
<comment type="subunit">
    <text evidence="15">Homomultimer. Assembles in the nucleus, presumably in an immature form, then migrates to the cytoplasm once assembled as mature virion. Interacts with Rep; this interaction relocates Rep into the nucleus.</text>
</comment>
<evidence type="ECO:0000256" key="8">
    <source>
        <dbReference type="ARBA" id="ARBA00022581"/>
    </source>
</evidence>
<dbReference type="Pfam" id="PF02443">
    <property type="entry name" value="Circo_capsid"/>
    <property type="match status" value="1"/>
</dbReference>
<evidence type="ECO:0000256" key="9">
    <source>
        <dbReference type="ARBA" id="ARBA00022595"/>
    </source>
</evidence>
<evidence type="ECO:0000256" key="5">
    <source>
        <dbReference type="ARBA" id="ARBA00022524"/>
    </source>
</evidence>
<keyword evidence="8" id="KW-0945">Host-virus interaction</keyword>